<keyword evidence="1" id="KW-0732">Signal</keyword>
<keyword evidence="3" id="KW-1185">Reference proteome</keyword>
<dbReference type="Proteomes" id="UP000557307">
    <property type="component" value="Unassembled WGS sequence"/>
</dbReference>
<dbReference type="SUPFAM" id="SSF56925">
    <property type="entry name" value="OMPA-like"/>
    <property type="match status" value="1"/>
</dbReference>
<evidence type="ECO:0000313" key="2">
    <source>
        <dbReference type="EMBL" id="MBB5285982.1"/>
    </source>
</evidence>
<gene>
    <name evidence="2" type="ORF">HNQ92_004142</name>
</gene>
<dbReference type="AlphaFoldDB" id="A0A840TWL6"/>
<feature type="chain" id="PRO_5032810316" description="Outer membrane protein beta-barrel domain-containing protein" evidence="1">
    <location>
        <begin position="25"/>
        <end position="263"/>
    </location>
</feature>
<comment type="caution">
    <text evidence="2">The sequence shown here is derived from an EMBL/GenBank/DDBJ whole genome shotgun (WGS) entry which is preliminary data.</text>
</comment>
<sequence length="263" mass="29437">MKHYLRTFLPLLLYGVGTFSSAQAQLILDLEGGGAFKGPYNDVRIPSSGGTEFNAFGLDFEVKAVPYFRGKIGYLFNDRHSVFVTAAPLKLDAQARSTLSTPIQFNGVSFSPNPDLRTRYLFNTYRLTYRYDFVRRERLRFGAGVSGLVRQAQIRLQQGERTTAYDNLGVVPLLNVYLNWLPTQRLGVVLEGDGLARPPFDQGRAFDFFGGVNYLIRPSLAVKVGYRILEGGANTDDIYNFSLINFGTLGLTYHFSARGAGWR</sequence>
<accession>A0A840TWL6</accession>
<reference evidence="2 3" key="1">
    <citation type="submission" date="2020-08" db="EMBL/GenBank/DDBJ databases">
        <title>Genomic Encyclopedia of Type Strains, Phase IV (KMG-IV): sequencing the most valuable type-strain genomes for metagenomic binning, comparative biology and taxonomic classification.</title>
        <authorList>
            <person name="Goeker M."/>
        </authorList>
    </citation>
    <scope>NUCLEOTIDE SEQUENCE [LARGE SCALE GENOMIC DNA]</scope>
    <source>
        <strain evidence="2 3">DSM 105074</strain>
    </source>
</reference>
<evidence type="ECO:0000313" key="3">
    <source>
        <dbReference type="Proteomes" id="UP000557307"/>
    </source>
</evidence>
<dbReference type="EMBL" id="JACHGF010000007">
    <property type="protein sequence ID" value="MBB5285982.1"/>
    <property type="molecule type" value="Genomic_DNA"/>
</dbReference>
<dbReference type="InterPro" id="IPR011250">
    <property type="entry name" value="OMP/PagP_B-barrel"/>
</dbReference>
<feature type="signal peptide" evidence="1">
    <location>
        <begin position="1"/>
        <end position="24"/>
    </location>
</feature>
<evidence type="ECO:0000256" key="1">
    <source>
        <dbReference type="SAM" id="SignalP"/>
    </source>
</evidence>
<dbReference type="RefSeq" id="WP_184176649.1">
    <property type="nucleotide sequence ID" value="NZ_JACHGF010000007.1"/>
</dbReference>
<proteinExistence type="predicted"/>
<protein>
    <recommendedName>
        <fullName evidence="4">Outer membrane protein beta-barrel domain-containing protein</fullName>
    </recommendedName>
</protein>
<evidence type="ECO:0008006" key="4">
    <source>
        <dbReference type="Google" id="ProtNLM"/>
    </source>
</evidence>
<name>A0A840TWL6_9BACT</name>
<organism evidence="2 3">
    <name type="scientific">Rhabdobacter roseus</name>
    <dbReference type="NCBI Taxonomy" id="1655419"/>
    <lineage>
        <taxon>Bacteria</taxon>
        <taxon>Pseudomonadati</taxon>
        <taxon>Bacteroidota</taxon>
        <taxon>Cytophagia</taxon>
        <taxon>Cytophagales</taxon>
        <taxon>Cytophagaceae</taxon>
        <taxon>Rhabdobacter</taxon>
    </lineage>
</organism>